<protein>
    <recommendedName>
        <fullName evidence="2">Nucleoid-associated protein SAMN02745244_02015</fullName>
    </recommendedName>
</protein>
<dbReference type="RefSeq" id="WP_073187787.1">
    <property type="nucleotide sequence ID" value="NZ_FQZG01000033.1"/>
</dbReference>
<dbReference type="GO" id="GO:0043590">
    <property type="term" value="C:bacterial nucleoid"/>
    <property type="evidence" value="ECO:0007669"/>
    <property type="project" value="UniProtKB-UniRule"/>
</dbReference>
<dbReference type="GO" id="GO:0005829">
    <property type="term" value="C:cytosol"/>
    <property type="evidence" value="ECO:0007669"/>
    <property type="project" value="TreeGrafter"/>
</dbReference>
<dbReference type="Proteomes" id="UP000184512">
    <property type="component" value="Unassembled WGS sequence"/>
</dbReference>
<dbReference type="HAMAP" id="MF_00274">
    <property type="entry name" value="DNA_YbaB_EbfC"/>
    <property type="match status" value="1"/>
</dbReference>
<name>A0A1M6HLW8_9ACTN</name>
<evidence type="ECO:0000313" key="4">
    <source>
        <dbReference type="EMBL" id="SHJ23191.1"/>
    </source>
</evidence>
<dbReference type="EMBL" id="FQZG01000033">
    <property type="protein sequence ID" value="SHJ23191.1"/>
    <property type="molecule type" value="Genomic_DNA"/>
</dbReference>
<reference evidence="4 5" key="1">
    <citation type="submission" date="2016-11" db="EMBL/GenBank/DDBJ databases">
        <authorList>
            <person name="Jaros S."/>
            <person name="Januszkiewicz K."/>
            <person name="Wedrychowicz H."/>
        </authorList>
    </citation>
    <scope>NUCLEOTIDE SEQUENCE [LARGE SCALE GENOMIC DNA]</scope>
    <source>
        <strain evidence="4 5">DSM 12906</strain>
    </source>
</reference>
<evidence type="ECO:0000313" key="5">
    <source>
        <dbReference type="Proteomes" id="UP000184512"/>
    </source>
</evidence>
<gene>
    <name evidence="4" type="ORF">SAMN02745244_02015</name>
</gene>
<dbReference type="OrthoDB" id="9809370at2"/>
<evidence type="ECO:0000256" key="2">
    <source>
        <dbReference type="HAMAP-Rule" id="MF_00274"/>
    </source>
</evidence>
<dbReference type="Gene3D" id="3.30.1310.10">
    <property type="entry name" value="Nucleoid-associated protein YbaB-like domain"/>
    <property type="match status" value="1"/>
</dbReference>
<feature type="coiled-coil region" evidence="3">
    <location>
        <begin position="7"/>
        <end position="34"/>
    </location>
</feature>
<comment type="subunit">
    <text evidence="2">Homodimer.</text>
</comment>
<sequence length="105" mass="11286">MFGDFDLNSLMQQAQKLQEDVERAQRELESKEFEASAGGDLVSVRINGRGELQHVGISPEAWDPEDPDTLSALIIAAFRAAKSEADGAMAAAMPDLPQLPGMPGM</sequence>
<comment type="subcellular location">
    <subcellularLocation>
        <location evidence="2">Cytoplasm</location>
        <location evidence="2">Nucleoid</location>
    </subcellularLocation>
</comment>
<dbReference type="PIRSF" id="PIRSF004555">
    <property type="entry name" value="UCP004555"/>
    <property type="match status" value="1"/>
</dbReference>
<dbReference type="PANTHER" id="PTHR33449">
    <property type="entry name" value="NUCLEOID-ASSOCIATED PROTEIN YBAB"/>
    <property type="match status" value="1"/>
</dbReference>
<dbReference type="GO" id="GO:0003677">
    <property type="term" value="F:DNA binding"/>
    <property type="evidence" value="ECO:0007669"/>
    <property type="project" value="UniProtKB-UniRule"/>
</dbReference>
<dbReference type="STRING" id="1123357.SAMN02745244_02015"/>
<keyword evidence="3" id="KW-0175">Coiled coil</keyword>
<comment type="function">
    <text evidence="2">Binds to DNA and alters its conformation. May be involved in regulation of gene expression, nucleoid organization and DNA protection.</text>
</comment>
<dbReference type="NCBIfam" id="TIGR00103">
    <property type="entry name" value="DNA_YbaB_EbfC"/>
    <property type="match status" value="1"/>
</dbReference>
<dbReference type="InterPro" id="IPR036894">
    <property type="entry name" value="YbaB-like_sf"/>
</dbReference>
<dbReference type="Pfam" id="PF02575">
    <property type="entry name" value="YbaB_DNA_bd"/>
    <property type="match status" value="1"/>
</dbReference>
<evidence type="ECO:0000256" key="3">
    <source>
        <dbReference type="SAM" id="Coils"/>
    </source>
</evidence>
<comment type="similarity">
    <text evidence="2">Belongs to the YbaB/EbfC family.</text>
</comment>
<dbReference type="PANTHER" id="PTHR33449:SF1">
    <property type="entry name" value="NUCLEOID-ASSOCIATED PROTEIN YBAB"/>
    <property type="match status" value="1"/>
</dbReference>
<evidence type="ECO:0000256" key="1">
    <source>
        <dbReference type="ARBA" id="ARBA00023125"/>
    </source>
</evidence>
<dbReference type="SUPFAM" id="SSF82607">
    <property type="entry name" value="YbaB-like"/>
    <property type="match status" value="1"/>
</dbReference>
<organism evidence="4 5">
    <name type="scientific">Tessaracoccus bendigoensis DSM 12906</name>
    <dbReference type="NCBI Taxonomy" id="1123357"/>
    <lineage>
        <taxon>Bacteria</taxon>
        <taxon>Bacillati</taxon>
        <taxon>Actinomycetota</taxon>
        <taxon>Actinomycetes</taxon>
        <taxon>Propionibacteriales</taxon>
        <taxon>Propionibacteriaceae</taxon>
        <taxon>Tessaracoccus</taxon>
    </lineage>
</organism>
<dbReference type="InterPro" id="IPR004401">
    <property type="entry name" value="YbaB/EbfC"/>
</dbReference>
<proteinExistence type="inferred from homology"/>
<accession>A0A1M6HLW8</accession>
<keyword evidence="2" id="KW-0963">Cytoplasm</keyword>
<dbReference type="AlphaFoldDB" id="A0A1M6HLW8"/>
<keyword evidence="5" id="KW-1185">Reference proteome</keyword>
<keyword evidence="1 2" id="KW-0238">DNA-binding</keyword>